<evidence type="ECO:0000256" key="5">
    <source>
        <dbReference type="ARBA" id="ARBA00011738"/>
    </source>
</evidence>
<dbReference type="Proteomes" id="UP000184148">
    <property type="component" value="Unassembled WGS sequence"/>
</dbReference>
<comment type="catalytic activity">
    <reaction evidence="14 15">
        <text>L-aspartate 4-semialdehyde + phosphate + NADP(+) = 4-phospho-L-aspartate + NADPH + H(+)</text>
        <dbReference type="Rhea" id="RHEA:24284"/>
        <dbReference type="ChEBI" id="CHEBI:15378"/>
        <dbReference type="ChEBI" id="CHEBI:43474"/>
        <dbReference type="ChEBI" id="CHEBI:57535"/>
        <dbReference type="ChEBI" id="CHEBI:57783"/>
        <dbReference type="ChEBI" id="CHEBI:58349"/>
        <dbReference type="ChEBI" id="CHEBI:537519"/>
        <dbReference type="EC" id="1.2.1.11"/>
    </reaction>
</comment>
<evidence type="ECO:0000256" key="1">
    <source>
        <dbReference type="ARBA" id="ARBA00005021"/>
    </source>
</evidence>
<dbReference type="HAMAP" id="MF_02121">
    <property type="entry name" value="ASADH"/>
    <property type="match status" value="1"/>
</dbReference>
<feature type="binding site" evidence="15">
    <location>
        <begin position="158"/>
        <end position="159"/>
    </location>
    <ligand>
        <name>NADP(+)</name>
        <dbReference type="ChEBI" id="CHEBI:58349"/>
    </ligand>
</feature>
<dbReference type="InterPro" id="IPR005986">
    <property type="entry name" value="Asp_semialdehyde_DH_beta"/>
</dbReference>
<dbReference type="InterPro" id="IPR012280">
    <property type="entry name" value="Semialdhyde_DH_dimer_dom"/>
</dbReference>
<comment type="pathway">
    <text evidence="3 15">Amino-acid biosynthesis; L-threonine biosynthesis; L-threonine from L-aspartate: step 2/5.</text>
</comment>
<keyword evidence="8 15" id="KW-0791">Threonine biosynthesis</keyword>
<accession>A0A1M4TEW6</accession>
<feature type="binding site" evidence="15">
    <location>
        <begin position="12"/>
        <end position="15"/>
    </location>
    <ligand>
        <name>NADP(+)</name>
        <dbReference type="ChEBI" id="CHEBI:58349"/>
    </ligand>
</feature>
<feature type="domain" description="Semialdehyde dehydrogenase NAD-binding" evidence="17">
    <location>
        <begin position="5"/>
        <end position="119"/>
    </location>
</feature>
<feature type="binding site" evidence="15">
    <location>
        <begin position="40"/>
        <end position="41"/>
    </location>
    <ligand>
        <name>NADP(+)</name>
        <dbReference type="ChEBI" id="CHEBI:58349"/>
    </ligand>
</feature>
<dbReference type="Gene3D" id="3.40.50.720">
    <property type="entry name" value="NAD(P)-binding Rossmann-like Domain"/>
    <property type="match status" value="1"/>
</dbReference>
<evidence type="ECO:0000313" key="19">
    <source>
        <dbReference type="Proteomes" id="UP000184148"/>
    </source>
</evidence>
<dbReference type="GO" id="GO:0009097">
    <property type="term" value="P:isoleucine biosynthetic process"/>
    <property type="evidence" value="ECO:0007669"/>
    <property type="project" value="UniProtKB-UniRule"/>
</dbReference>
<keyword evidence="10 15" id="KW-0220">Diaminopimelate biosynthesis</keyword>
<evidence type="ECO:0000256" key="6">
    <source>
        <dbReference type="ARBA" id="ARBA00013120"/>
    </source>
</evidence>
<dbReference type="InterPro" id="IPR012080">
    <property type="entry name" value="Asp_semialdehyde_DH"/>
</dbReference>
<comment type="function">
    <text evidence="15">Catalyzes the NADPH-dependent formation of L-aspartate-semialdehyde (L-ASA) by the reductive dephosphorylation of L-aspartyl-4-phosphate.</text>
</comment>
<comment type="pathway">
    <text evidence="1 15">Amino-acid biosynthesis; L-methionine biosynthesis via de novo pathway; L-homoserine from L-aspartate: step 2/3.</text>
</comment>
<feature type="active site" description="Acyl-thioester intermediate" evidence="15 16">
    <location>
        <position position="128"/>
    </location>
</feature>
<dbReference type="Gene3D" id="3.30.360.10">
    <property type="entry name" value="Dihydrodipicolinate Reductase, domain 2"/>
    <property type="match status" value="1"/>
</dbReference>
<dbReference type="GO" id="GO:0009089">
    <property type="term" value="P:lysine biosynthetic process via diaminopimelate"/>
    <property type="evidence" value="ECO:0007669"/>
    <property type="project" value="UniProtKB-UniRule"/>
</dbReference>
<dbReference type="PIRSF" id="PIRSF000148">
    <property type="entry name" value="ASA_dh"/>
    <property type="match status" value="1"/>
</dbReference>
<organism evidence="18 19">
    <name type="scientific">Desulforamulus putei DSM 12395</name>
    <dbReference type="NCBI Taxonomy" id="1121429"/>
    <lineage>
        <taxon>Bacteria</taxon>
        <taxon>Bacillati</taxon>
        <taxon>Bacillota</taxon>
        <taxon>Clostridia</taxon>
        <taxon>Eubacteriales</taxon>
        <taxon>Peptococcaceae</taxon>
        <taxon>Desulforamulus</taxon>
    </lineage>
</organism>
<gene>
    <name evidence="15" type="primary">asd</name>
    <name evidence="18" type="ORF">SAMN02745133_00440</name>
</gene>
<keyword evidence="13 15" id="KW-0486">Methionine biosynthesis</keyword>
<dbReference type="OrthoDB" id="9805684at2"/>
<keyword evidence="7 15" id="KW-0028">Amino-acid biosynthesis</keyword>
<evidence type="ECO:0000313" key="18">
    <source>
        <dbReference type="EMBL" id="SHE42884.1"/>
    </source>
</evidence>
<protein>
    <recommendedName>
        <fullName evidence="6 15">Aspartate-semialdehyde dehydrogenase</fullName>
        <shortName evidence="15">ASA dehydrogenase</shortName>
        <shortName evidence="15">ASADH</shortName>
        <ecNumber evidence="6 15">1.2.1.11</ecNumber>
    </recommendedName>
    <alternativeName>
        <fullName evidence="15">Aspartate-beta-semialdehyde dehydrogenase</fullName>
    </alternativeName>
</protein>
<evidence type="ECO:0000256" key="15">
    <source>
        <dbReference type="HAMAP-Rule" id="MF_02121"/>
    </source>
</evidence>
<evidence type="ECO:0000256" key="9">
    <source>
        <dbReference type="ARBA" id="ARBA00022857"/>
    </source>
</evidence>
<evidence type="ECO:0000256" key="11">
    <source>
        <dbReference type="ARBA" id="ARBA00023002"/>
    </source>
</evidence>
<dbReference type="RefSeq" id="WP_073234983.1">
    <property type="nucleotide sequence ID" value="NZ_FQUY01000001.1"/>
</dbReference>
<dbReference type="EMBL" id="FQUY01000001">
    <property type="protein sequence ID" value="SHE42884.1"/>
    <property type="molecule type" value="Genomic_DNA"/>
</dbReference>
<dbReference type="NCBIfam" id="NF011456">
    <property type="entry name" value="PRK14874.1"/>
    <property type="match status" value="1"/>
</dbReference>
<dbReference type="GO" id="GO:0050661">
    <property type="term" value="F:NADP binding"/>
    <property type="evidence" value="ECO:0007669"/>
    <property type="project" value="UniProtKB-UniRule"/>
</dbReference>
<evidence type="ECO:0000256" key="3">
    <source>
        <dbReference type="ARBA" id="ARBA00005097"/>
    </source>
</evidence>
<dbReference type="SMART" id="SM00859">
    <property type="entry name" value="Semialdhyde_dh"/>
    <property type="match status" value="1"/>
</dbReference>
<dbReference type="GO" id="GO:0071266">
    <property type="term" value="P:'de novo' L-methionine biosynthetic process"/>
    <property type="evidence" value="ECO:0007669"/>
    <property type="project" value="UniProtKB-UniRule"/>
</dbReference>
<feature type="binding site" evidence="15">
    <location>
        <position position="314"/>
    </location>
    <ligand>
        <name>NADP(+)</name>
        <dbReference type="ChEBI" id="CHEBI:58349"/>
    </ligand>
</feature>
<feature type="binding site" evidence="15">
    <location>
        <position position="234"/>
    </location>
    <ligand>
        <name>substrate</name>
    </ligand>
</feature>
<evidence type="ECO:0000256" key="4">
    <source>
        <dbReference type="ARBA" id="ARBA00010584"/>
    </source>
</evidence>
<dbReference type="UniPathway" id="UPA00051">
    <property type="reaction ID" value="UER00464"/>
</dbReference>
<evidence type="ECO:0000256" key="7">
    <source>
        <dbReference type="ARBA" id="ARBA00022605"/>
    </source>
</evidence>
<comment type="caution">
    <text evidence="15">Lacks conserved residue(s) required for the propagation of feature annotation.</text>
</comment>
<keyword evidence="11 15" id="KW-0560">Oxidoreductase</keyword>
<dbReference type="UniPathway" id="UPA00050">
    <property type="reaction ID" value="UER00463"/>
</dbReference>
<dbReference type="CDD" id="cd18131">
    <property type="entry name" value="ASADH_C_bac_euk_like"/>
    <property type="match status" value="1"/>
</dbReference>
<evidence type="ECO:0000256" key="12">
    <source>
        <dbReference type="ARBA" id="ARBA00023154"/>
    </source>
</evidence>
<evidence type="ECO:0000256" key="13">
    <source>
        <dbReference type="ARBA" id="ARBA00023167"/>
    </source>
</evidence>
<keyword evidence="9 15" id="KW-0521">NADP</keyword>
<evidence type="ECO:0000256" key="16">
    <source>
        <dbReference type="PIRSR" id="PIRSR000148-1"/>
    </source>
</evidence>
<evidence type="ECO:0000256" key="10">
    <source>
        <dbReference type="ARBA" id="ARBA00022915"/>
    </source>
</evidence>
<dbReference type="EC" id="1.2.1.11" evidence="6 15"/>
<comment type="pathway">
    <text evidence="2 15">Amino-acid biosynthesis; L-lysine biosynthesis via DAP pathway; (S)-tetrahydrodipicolinate from L-aspartate: step 2/4.</text>
</comment>
<dbReference type="SUPFAM" id="SSF55347">
    <property type="entry name" value="Glyceraldehyde-3-phosphate dehydrogenase-like, C-terminal domain"/>
    <property type="match status" value="1"/>
</dbReference>
<evidence type="ECO:0000259" key="17">
    <source>
        <dbReference type="SMART" id="SM00859"/>
    </source>
</evidence>
<comment type="similarity">
    <text evidence="4 15">Belongs to the aspartate-semialdehyde dehydrogenase family.</text>
</comment>
<dbReference type="PANTHER" id="PTHR46278:SF2">
    <property type="entry name" value="ASPARTATE-SEMIALDEHYDE DEHYDROGENASE"/>
    <property type="match status" value="1"/>
</dbReference>
<evidence type="ECO:0000256" key="14">
    <source>
        <dbReference type="ARBA" id="ARBA00047891"/>
    </source>
</evidence>
<comment type="subunit">
    <text evidence="5 15">Homodimer.</text>
</comment>
<dbReference type="GO" id="GO:0051287">
    <property type="term" value="F:NAD binding"/>
    <property type="evidence" value="ECO:0007669"/>
    <property type="project" value="InterPro"/>
</dbReference>
<dbReference type="GO" id="GO:0004073">
    <property type="term" value="F:aspartate-semialdehyde dehydrogenase activity"/>
    <property type="evidence" value="ECO:0007669"/>
    <property type="project" value="UniProtKB-UniRule"/>
</dbReference>
<sequence>MKKVNVVVVGATGAVGQEILNILDERSFPINNLKLCATSRSAGTEIEFRGQKYVVEETTPDSFTDMDIALFAGGKASLEFGPAAVERGCVVIDNSSNYRMDPEVPLVVPEVNPEDVTWHKGIIANPNCSTIIMVVALKPIHDAAGIKRVVVSTYQAVSGAGKEGIEELTEQVKAVLDGREYPPKKFAHQIAFNLIPHIDVFQDMDYTKEEWKMVKETRKIMHDNNIQVTATTVRVPVYRSHSESINIETERKLTAARAREILAQAPGVIVQDDVANNVYPMPLFTSHRDEVFVGRIREDNTIDNGLNLWVVGDQIRKGAATNAVQIAELLLKYDCLMEKK</sequence>
<feature type="binding site" evidence="15">
    <location>
        <position position="99"/>
    </location>
    <ligand>
        <name>phosphate</name>
        <dbReference type="ChEBI" id="CHEBI:43474"/>
    </ligand>
</feature>
<dbReference type="Pfam" id="PF02774">
    <property type="entry name" value="Semialdhyde_dhC"/>
    <property type="match status" value="1"/>
</dbReference>
<keyword evidence="12 15" id="KW-0457">Lysine biosynthesis</keyword>
<dbReference type="CDD" id="cd02316">
    <property type="entry name" value="VcASADH2_like_N"/>
    <property type="match status" value="1"/>
</dbReference>
<dbReference type="NCBIfam" id="TIGR01296">
    <property type="entry name" value="asd_B"/>
    <property type="match status" value="1"/>
</dbReference>
<dbReference type="STRING" id="1121429.SAMN02745133_00440"/>
<dbReference type="GO" id="GO:0009088">
    <property type="term" value="P:threonine biosynthetic process"/>
    <property type="evidence" value="ECO:0007669"/>
    <property type="project" value="UniProtKB-UniRule"/>
</dbReference>
<proteinExistence type="inferred from homology"/>
<dbReference type="InterPro" id="IPR036291">
    <property type="entry name" value="NAD(P)-bd_dom_sf"/>
</dbReference>
<dbReference type="SUPFAM" id="SSF51735">
    <property type="entry name" value="NAD(P)-binding Rossmann-fold domains"/>
    <property type="match status" value="1"/>
</dbReference>
<name>A0A1M4TEW6_9FIRM</name>
<dbReference type="InterPro" id="IPR000534">
    <property type="entry name" value="Semialdehyde_DH_NAD-bd"/>
</dbReference>
<dbReference type="UniPathway" id="UPA00034">
    <property type="reaction ID" value="UER00016"/>
</dbReference>
<dbReference type="GO" id="GO:0046983">
    <property type="term" value="F:protein dimerization activity"/>
    <property type="evidence" value="ECO:0007669"/>
    <property type="project" value="InterPro"/>
</dbReference>
<dbReference type="GO" id="GO:0019877">
    <property type="term" value="P:diaminopimelate biosynthetic process"/>
    <property type="evidence" value="ECO:0007669"/>
    <property type="project" value="UniProtKB-UniRule"/>
</dbReference>
<dbReference type="AlphaFoldDB" id="A0A1M4TEW6"/>
<reference evidence="19" key="1">
    <citation type="submission" date="2016-11" db="EMBL/GenBank/DDBJ databases">
        <authorList>
            <person name="Varghese N."/>
            <person name="Submissions S."/>
        </authorList>
    </citation>
    <scope>NUCLEOTIDE SEQUENCE [LARGE SCALE GENOMIC DNA]</scope>
    <source>
        <strain evidence="19">DSM 12395</strain>
    </source>
</reference>
<feature type="active site" description="Proton acceptor" evidence="15 16">
    <location>
        <position position="241"/>
    </location>
</feature>
<dbReference type="PANTHER" id="PTHR46278">
    <property type="entry name" value="DEHYDROGENASE, PUTATIVE-RELATED"/>
    <property type="match status" value="1"/>
</dbReference>
<keyword evidence="19" id="KW-1185">Reference proteome</keyword>
<evidence type="ECO:0000256" key="2">
    <source>
        <dbReference type="ARBA" id="ARBA00005076"/>
    </source>
</evidence>
<evidence type="ECO:0000256" key="8">
    <source>
        <dbReference type="ARBA" id="ARBA00022697"/>
    </source>
</evidence>
<dbReference type="Pfam" id="PF01118">
    <property type="entry name" value="Semialdhyde_dh"/>
    <property type="match status" value="1"/>
</dbReference>
<feature type="binding site" evidence="15">
    <location>
        <position position="155"/>
    </location>
    <ligand>
        <name>substrate</name>
    </ligand>
</feature>